<evidence type="ECO:0000256" key="2">
    <source>
        <dbReference type="ARBA" id="ARBA00005189"/>
    </source>
</evidence>
<keyword evidence="6" id="KW-0443">Lipid metabolism</keyword>
<dbReference type="PANTHER" id="PTHR10067:SF17">
    <property type="entry name" value="PHOSPHATIDYLSERINE DECARBOXYLASE PROENZYME 2"/>
    <property type="match status" value="1"/>
</dbReference>
<evidence type="ECO:0000313" key="13">
    <source>
        <dbReference type="EMBL" id="MBN4066991.1"/>
    </source>
</evidence>
<evidence type="ECO:0000256" key="4">
    <source>
        <dbReference type="ARBA" id="ARBA00022516"/>
    </source>
</evidence>
<evidence type="ECO:0000256" key="10">
    <source>
        <dbReference type="ARBA" id="ARBA00023264"/>
    </source>
</evidence>
<keyword evidence="8" id="KW-0594">Phospholipid biosynthesis</keyword>
<accession>A0ABS3ARP7</accession>
<keyword evidence="5" id="KW-0210">Decarboxylase</keyword>
<sequence>MKKIIYIDRITKKREIEDVYGGYFIELLYGSRWKSLLFGKILKQLTVTTPLFSRWYGWCQSNKRSKKKVRPFIERFGIDANEFEKKTDAFTSFNDFFIRKLKKTARPITEGKNLLTMPADGRYLAIERIREEIPFLIKGNRFNLSELLHDTTLAKRYLGGTMVFCRLCPTDYHRFHFPCHCTPQPTSCINGTLFSVNPMALKKNARILTQNKRFITTLQTEQFNDILFIEIGATNVGSVIQTSQPYHPYAKGAEKGYFAFGASAIVMLFEPNTIKIDRDLLDASKEEIELRCLMGQQLGTITNNQ</sequence>
<dbReference type="NCBIfam" id="NF001941">
    <property type="entry name" value="PRK00723.1"/>
    <property type="match status" value="1"/>
</dbReference>
<evidence type="ECO:0000256" key="9">
    <source>
        <dbReference type="ARBA" id="ARBA00023239"/>
    </source>
</evidence>
<keyword evidence="9 13" id="KW-0456">Lyase</keyword>
<dbReference type="InterPro" id="IPR033177">
    <property type="entry name" value="PSD-B"/>
</dbReference>
<dbReference type="Proteomes" id="UP000722121">
    <property type="component" value="Unassembled WGS sequence"/>
</dbReference>
<protein>
    <recommendedName>
        <fullName evidence="3">phosphatidylserine decarboxylase</fullName>
        <ecNumber evidence="3">4.1.1.65</ecNumber>
    </recommendedName>
</protein>
<dbReference type="EMBL" id="JAFITR010000049">
    <property type="protein sequence ID" value="MBN4066991.1"/>
    <property type="molecule type" value="Genomic_DNA"/>
</dbReference>
<keyword evidence="10" id="KW-1208">Phospholipid metabolism</keyword>
<dbReference type="Pfam" id="PF02666">
    <property type="entry name" value="PS_Dcarbxylase"/>
    <property type="match status" value="1"/>
</dbReference>
<comment type="pathway">
    <text evidence="2">Lipid metabolism.</text>
</comment>
<evidence type="ECO:0000256" key="3">
    <source>
        <dbReference type="ARBA" id="ARBA00012243"/>
    </source>
</evidence>
<name>A0ABS3ARP7_9BACT</name>
<evidence type="ECO:0000256" key="1">
    <source>
        <dbReference type="ARBA" id="ARBA00001928"/>
    </source>
</evidence>
<comment type="cofactor">
    <cofactor evidence="1">
        <name>pyruvate</name>
        <dbReference type="ChEBI" id="CHEBI:15361"/>
    </cofactor>
</comment>
<keyword evidence="14" id="KW-1185">Reference proteome</keyword>
<dbReference type="NCBIfam" id="TIGR00163">
    <property type="entry name" value="PS_decarb"/>
    <property type="match status" value="1"/>
</dbReference>
<dbReference type="EC" id="4.1.1.65" evidence="3"/>
<gene>
    <name evidence="13" type="ORF">JYU14_02800</name>
</gene>
<comment type="caution">
    <text evidence="13">The sequence shown here is derived from an EMBL/GenBank/DDBJ whole genome shotgun (WGS) entry which is preliminary data.</text>
</comment>
<evidence type="ECO:0000256" key="11">
    <source>
        <dbReference type="ARBA" id="ARBA00023317"/>
    </source>
</evidence>
<comment type="pathway">
    <text evidence="12">Phospholipid metabolism; phosphatidylethanolamine biosynthesis.</text>
</comment>
<organism evidence="13 14">
    <name type="scientific">Simkania negevensis</name>
    <dbReference type="NCBI Taxonomy" id="83561"/>
    <lineage>
        <taxon>Bacteria</taxon>
        <taxon>Pseudomonadati</taxon>
        <taxon>Chlamydiota</taxon>
        <taxon>Chlamydiia</taxon>
        <taxon>Parachlamydiales</taxon>
        <taxon>Simkaniaceae</taxon>
        <taxon>Simkania</taxon>
    </lineage>
</organism>
<evidence type="ECO:0000256" key="6">
    <source>
        <dbReference type="ARBA" id="ARBA00023098"/>
    </source>
</evidence>
<evidence type="ECO:0000256" key="5">
    <source>
        <dbReference type="ARBA" id="ARBA00022793"/>
    </source>
</evidence>
<evidence type="ECO:0000256" key="12">
    <source>
        <dbReference type="ARBA" id="ARBA00024326"/>
    </source>
</evidence>
<keyword evidence="7" id="KW-0865">Zymogen</keyword>
<keyword evidence="11" id="KW-0670">Pyruvate</keyword>
<evidence type="ECO:0000256" key="7">
    <source>
        <dbReference type="ARBA" id="ARBA00023145"/>
    </source>
</evidence>
<dbReference type="GO" id="GO:0004609">
    <property type="term" value="F:phosphatidylserine decarboxylase activity"/>
    <property type="evidence" value="ECO:0007669"/>
    <property type="project" value="UniProtKB-EC"/>
</dbReference>
<dbReference type="PANTHER" id="PTHR10067">
    <property type="entry name" value="PHOSPHATIDYLSERINE DECARBOXYLASE"/>
    <property type="match status" value="1"/>
</dbReference>
<reference evidence="13 14" key="1">
    <citation type="submission" date="2021-02" db="EMBL/GenBank/DDBJ databases">
        <title>Activity-based single-cell genomes from oceanic crustal fluid captures similar information to metagenomic and metatranscriptomic surveys with orders of magnitude less sampling.</title>
        <authorList>
            <person name="D'Angelo T.S."/>
            <person name="Orcutt B.N."/>
        </authorList>
    </citation>
    <scope>NUCLEOTIDE SEQUENCE [LARGE SCALE GENOMIC DNA]</scope>
    <source>
        <strain evidence="13">AH-315-G07</strain>
    </source>
</reference>
<keyword evidence="4" id="KW-0444">Lipid biosynthesis</keyword>
<proteinExistence type="predicted"/>
<evidence type="ECO:0000313" key="14">
    <source>
        <dbReference type="Proteomes" id="UP000722121"/>
    </source>
</evidence>
<evidence type="ECO:0000256" key="8">
    <source>
        <dbReference type="ARBA" id="ARBA00023209"/>
    </source>
</evidence>
<dbReference type="InterPro" id="IPR003817">
    <property type="entry name" value="PS_Dcarbxylase"/>
</dbReference>